<protein>
    <submittedName>
        <fullName evidence="2">Uncharacterized protein</fullName>
    </submittedName>
</protein>
<dbReference type="AlphaFoldDB" id="A0A8J3R2C3"/>
<dbReference type="EMBL" id="BONZ01000118">
    <property type="protein sequence ID" value="GIH21183.1"/>
    <property type="molecule type" value="Genomic_DNA"/>
</dbReference>
<feature type="transmembrane region" description="Helical" evidence="1">
    <location>
        <begin position="12"/>
        <end position="34"/>
    </location>
</feature>
<reference evidence="2" key="1">
    <citation type="submission" date="2021-01" db="EMBL/GenBank/DDBJ databases">
        <title>Whole genome shotgun sequence of Rugosimonospora africana NBRC 104875.</title>
        <authorList>
            <person name="Komaki H."/>
            <person name="Tamura T."/>
        </authorList>
    </citation>
    <scope>NUCLEOTIDE SEQUENCE</scope>
    <source>
        <strain evidence="2">NBRC 104875</strain>
    </source>
</reference>
<evidence type="ECO:0000313" key="2">
    <source>
        <dbReference type="EMBL" id="GIH21183.1"/>
    </source>
</evidence>
<keyword evidence="1" id="KW-0812">Transmembrane</keyword>
<keyword evidence="1" id="KW-0472">Membrane</keyword>
<accession>A0A8J3R2C3</accession>
<sequence>MPAARTLEFPIGFLGNPFVAISTMPAWLGAIALWNPLSSTVSAALQLFGDPTGATPSWITDHAILMAVAWPLLLIAAFFSLSLLAER</sequence>
<dbReference type="Proteomes" id="UP000642748">
    <property type="component" value="Unassembled WGS sequence"/>
</dbReference>
<keyword evidence="3" id="KW-1185">Reference proteome</keyword>
<gene>
    <name evidence="2" type="ORF">Raf01_93550</name>
</gene>
<name>A0A8J3R2C3_9ACTN</name>
<proteinExistence type="predicted"/>
<dbReference type="RefSeq" id="WP_203924577.1">
    <property type="nucleotide sequence ID" value="NZ_BONZ01000118.1"/>
</dbReference>
<keyword evidence="1" id="KW-1133">Transmembrane helix</keyword>
<organism evidence="2 3">
    <name type="scientific">Rugosimonospora africana</name>
    <dbReference type="NCBI Taxonomy" id="556532"/>
    <lineage>
        <taxon>Bacteria</taxon>
        <taxon>Bacillati</taxon>
        <taxon>Actinomycetota</taxon>
        <taxon>Actinomycetes</taxon>
        <taxon>Micromonosporales</taxon>
        <taxon>Micromonosporaceae</taxon>
        <taxon>Rugosimonospora</taxon>
    </lineage>
</organism>
<comment type="caution">
    <text evidence="2">The sequence shown here is derived from an EMBL/GenBank/DDBJ whole genome shotgun (WGS) entry which is preliminary data.</text>
</comment>
<feature type="transmembrane region" description="Helical" evidence="1">
    <location>
        <begin position="63"/>
        <end position="85"/>
    </location>
</feature>
<evidence type="ECO:0000256" key="1">
    <source>
        <dbReference type="SAM" id="Phobius"/>
    </source>
</evidence>
<evidence type="ECO:0000313" key="3">
    <source>
        <dbReference type="Proteomes" id="UP000642748"/>
    </source>
</evidence>